<keyword evidence="12" id="KW-1185">Reference proteome</keyword>
<evidence type="ECO:0000259" key="9">
    <source>
        <dbReference type="Pfam" id="PF23619"/>
    </source>
</evidence>
<feature type="domain" description="VWA7 N-terminal" evidence="11">
    <location>
        <begin position="86"/>
        <end position="311"/>
    </location>
</feature>
<dbReference type="InterPro" id="IPR057613">
    <property type="entry name" value="VWA7_4"/>
</dbReference>
<feature type="domain" description="VWA7 Ig-like" evidence="9">
    <location>
        <begin position="741"/>
        <end position="841"/>
    </location>
</feature>
<evidence type="ECO:0000313" key="12">
    <source>
        <dbReference type="Proteomes" id="UP001652642"/>
    </source>
</evidence>
<evidence type="ECO:0000313" key="13">
    <source>
        <dbReference type="RefSeq" id="XP_072845199.1"/>
    </source>
</evidence>
<organism evidence="12 13">
    <name type="scientific">Pogona vitticeps</name>
    <name type="common">central bearded dragon</name>
    <dbReference type="NCBI Taxonomy" id="103695"/>
    <lineage>
        <taxon>Eukaryota</taxon>
        <taxon>Metazoa</taxon>
        <taxon>Chordata</taxon>
        <taxon>Craniata</taxon>
        <taxon>Vertebrata</taxon>
        <taxon>Euteleostomi</taxon>
        <taxon>Lepidosauria</taxon>
        <taxon>Squamata</taxon>
        <taxon>Bifurcata</taxon>
        <taxon>Unidentata</taxon>
        <taxon>Episquamata</taxon>
        <taxon>Toxicofera</taxon>
        <taxon>Iguania</taxon>
        <taxon>Acrodonta</taxon>
        <taxon>Agamidae</taxon>
        <taxon>Amphibolurinae</taxon>
        <taxon>Pogona</taxon>
    </lineage>
</organism>
<keyword evidence="3 6" id="KW-0732">Signal</keyword>
<dbReference type="InterPro" id="IPR057615">
    <property type="entry name" value="Ig_VWA7"/>
</dbReference>
<dbReference type="Pfam" id="PF23560">
    <property type="entry name" value="GBD_Hemicentin"/>
    <property type="match status" value="1"/>
</dbReference>
<evidence type="ECO:0000256" key="5">
    <source>
        <dbReference type="SAM" id="MobiDB-lite"/>
    </source>
</evidence>
<evidence type="ECO:0000256" key="4">
    <source>
        <dbReference type="ARBA" id="ARBA00023180"/>
    </source>
</evidence>
<sequence length="984" mass="108904">MDHTLAWFWHLLWMLTLWCFHPQEVHAFFPNFWTRAMTFTWGSITHQDITEEAILNITVRLFAEMSHSTEGKRLQEEDFKDKTLLADDIFAAFYGPGVSPKRFCGAMAQVGNANAAMDFDSATRNNPVLHFDSELIYSSNAWLLQARKEILQAVRSEQYSIARVKLGQLLHSLQDFYSHSNWVELGNQQIHPDLVQPGREIKSIAKAGVRTCKDCSDWTCKGNLLENVAAKGLLTTGYYGSDPEKPNGKCSHGGRFDDSRHKEPRGGINKDSASFFFSPHHYLHSEAAALALEATKRFLEQLWREIGSKPFMRLLDISPATGLSFVVDTTGSMGDEINAAKVQAREIIDRRRGTPQEPDFYILVPFHDPEFGPVHKSSDPEEFWKIFDNVIPLSGGDEPEMCLSALELALQDSPPFSEIFVFTDASAKDAHLKNSVESLIQEKKCKVTFLITEDPSRTRTKRETLAPDRFNLYIHLAHISGGQILFTDDKNIRQVTEIIGESSISSMTLFRHQKGNIFSLDGARQKIKKRTIQQEEVHHFLIDSLVDKVVATIQGAIRAFQISDPTGETQHHSSTQGPLAKIEIIGGIYRVFLTPPVCVGEWTLKLRSEGHYLVHIQGQSRLDFLYYFAVPVEGRHPGLFMMDSHPIEGLPTYLVVKAMGLNHSESGSVQLQAVTLEGQTGSLGELELKGGGRRDDLFVAELPPTLLSSSNFSIVVHGVDGEGRKLARAAPQAATVMGSLLELNRDTPVFPGRPVSIAWKMTNPGSPKQYALEVSSVRRFPTNISSSRLSLDLNQTATGQIFLNVPNTTAPGSVITVTLQANLVHPAGDPSFAHIQLLVMPLPTVQIFSPPVCKVTSLDGSCAPPPAPCSSQHWTAIVQIRDEAGIRSVQSEGGAAVPHQADGLAESVTYSSDCCSQQAELEVTNLLGQRYRCQVTAPPAVLPTKARSTLLPKVIAIAGLAPPVAPTWWCWVWMTFLAMDWMGL</sequence>
<dbReference type="InterPro" id="IPR056862">
    <property type="entry name" value="VWA7_N"/>
</dbReference>
<comment type="subcellular location">
    <subcellularLocation>
        <location evidence="1">Secreted</location>
    </subcellularLocation>
</comment>
<dbReference type="PANTHER" id="PTHR14905:SF7">
    <property type="entry name" value="VON WILLEBRAND FACTOR A DOMAIN-CONTAINING PROTEIN 7"/>
    <property type="match status" value="1"/>
</dbReference>
<evidence type="ECO:0000256" key="1">
    <source>
        <dbReference type="ARBA" id="ARBA00004613"/>
    </source>
</evidence>
<dbReference type="Pfam" id="PF25107">
    <property type="entry name" value="VWA7_N"/>
    <property type="match status" value="1"/>
</dbReference>
<dbReference type="InterPro" id="IPR052577">
    <property type="entry name" value="VWA7"/>
</dbReference>
<dbReference type="CDD" id="cd00198">
    <property type="entry name" value="vWFA"/>
    <property type="match status" value="1"/>
</dbReference>
<feature type="compositionally biased region" description="Basic and acidic residues" evidence="5">
    <location>
        <begin position="254"/>
        <end position="265"/>
    </location>
</feature>
<feature type="domain" description="VWA7 beta-sandwich" evidence="8">
    <location>
        <begin position="623"/>
        <end position="733"/>
    </location>
</feature>
<protein>
    <submittedName>
        <fullName evidence="13">von Willebrand factor A domain-containing protein 7</fullName>
    </submittedName>
</protein>
<evidence type="ECO:0000259" key="8">
    <source>
        <dbReference type="Pfam" id="PF23610"/>
    </source>
</evidence>
<feature type="chain" id="PRO_5045942284" evidence="6">
    <location>
        <begin position="28"/>
        <end position="984"/>
    </location>
</feature>
<dbReference type="Pfam" id="PF23619">
    <property type="entry name" value="Ig_VWA7"/>
    <property type="match status" value="1"/>
</dbReference>
<name>A0ABM5FIH7_9SAUR</name>
<feature type="domain" description="Hemicentin-1-like von Willebrand factor A" evidence="10">
    <location>
        <begin position="323"/>
        <end position="488"/>
    </location>
</feature>
<feature type="signal peptide" evidence="6">
    <location>
        <begin position="1"/>
        <end position="27"/>
    </location>
</feature>
<evidence type="ECO:0000259" key="7">
    <source>
        <dbReference type="Pfam" id="PF23560"/>
    </source>
</evidence>
<dbReference type="SUPFAM" id="SSF53300">
    <property type="entry name" value="vWA-like"/>
    <property type="match status" value="1"/>
</dbReference>
<dbReference type="Pfam" id="PF25106">
    <property type="entry name" value="VWA_4"/>
    <property type="match status" value="1"/>
</dbReference>
<feature type="domain" description="Hemicentin/VWA7 galactose-binding" evidence="7">
    <location>
        <begin position="532"/>
        <end position="620"/>
    </location>
</feature>
<dbReference type="InterPro" id="IPR036465">
    <property type="entry name" value="vWFA_dom_sf"/>
</dbReference>
<evidence type="ECO:0000256" key="3">
    <source>
        <dbReference type="ARBA" id="ARBA00022729"/>
    </source>
</evidence>
<dbReference type="InterPro" id="IPR056861">
    <property type="entry name" value="HMCN1-like_VWA"/>
</dbReference>
<feature type="region of interest" description="Disordered" evidence="5">
    <location>
        <begin position="244"/>
        <end position="265"/>
    </location>
</feature>
<reference evidence="13" key="2">
    <citation type="submission" date="2025-08" db="UniProtKB">
        <authorList>
            <consortium name="RefSeq"/>
        </authorList>
    </citation>
    <scope>IDENTIFICATION</scope>
</reference>
<dbReference type="PANTHER" id="PTHR14905">
    <property type="entry name" value="NG37"/>
    <property type="match status" value="1"/>
</dbReference>
<reference evidence="12" key="1">
    <citation type="submission" date="2025-05" db="UniProtKB">
        <authorList>
            <consortium name="RefSeq"/>
        </authorList>
    </citation>
    <scope>NUCLEOTIDE SEQUENCE [LARGE SCALE GENOMIC DNA]</scope>
</reference>
<accession>A0ABM5FIH7</accession>
<proteinExistence type="predicted"/>
<dbReference type="GeneID" id="110091283"/>
<keyword evidence="2" id="KW-0964">Secreted</keyword>
<dbReference type="InterPro" id="IPR056475">
    <property type="entry name" value="GBD_Hemicentin/VWA7"/>
</dbReference>
<keyword evidence="4" id="KW-0325">Glycoprotein</keyword>
<dbReference type="RefSeq" id="XP_072845199.1">
    <property type="nucleotide sequence ID" value="XM_072989098.1"/>
</dbReference>
<evidence type="ECO:0000256" key="6">
    <source>
        <dbReference type="SAM" id="SignalP"/>
    </source>
</evidence>
<dbReference type="Pfam" id="PF23610">
    <property type="entry name" value="VWA7_4"/>
    <property type="match status" value="1"/>
</dbReference>
<evidence type="ECO:0000259" key="11">
    <source>
        <dbReference type="Pfam" id="PF25107"/>
    </source>
</evidence>
<dbReference type="Gene3D" id="3.40.50.410">
    <property type="entry name" value="von Willebrand factor, type A domain"/>
    <property type="match status" value="1"/>
</dbReference>
<evidence type="ECO:0000259" key="10">
    <source>
        <dbReference type="Pfam" id="PF25106"/>
    </source>
</evidence>
<dbReference type="Proteomes" id="UP001652642">
    <property type="component" value="Chromosome 2"/>
</dbReference>
<gene>
    <name evidence="13" type="primary">VWA7</name>
</gene>
<evidence type="ECO:0000256" key="2">
    <source>
        <dbReference type="ARBA" id="ARBA00022525"/>
    </source>
</evidence>